<dbReference type="RefSeq" id="WP_155304927.1">
    <property type="nucleotide sequence ID" value="NZ_AP021875.1"/>
</dbReference>
<dbReference type="InterPro" id="IPR023374">
    <property type="entry name" value="AttH-like_dom_sf"/>
</dbReference>
<dbReference type="EMBL" id="AP021875">
    <property type="protein sequence ID" value="BBO76070.1"/>
    <property type="molecule type" value="Genomic_DNA"/>
</dbReference>
<dbReference type="PANTHER" id="PTHR38591">
    <property type="entry name" value="HYDROLASE"/>
    <property type="match status" value="1"/>
</dbReference>
<dbReference type="SUPFAM" id="SSF159245">
    <property type="entry name" value="AttH-like"/>
    <property type="match status" value="1"/>
</dbReference>
<evidence type="ECO:0000313" key="3">
    <source>
        <dbReference type="EMBL" id="BBO76070.1"/>
    </source>
</evidence>
<dbReference type="PANTHER" id="PTHR38591:SF1">
    <property type="entry name" value="BLL1000 PROTEIN"/>
    <property type="match status" value="1"/>
</dbReference>
<organism evidence="3 4">
    <name type="scientific">Desulfosarcina widdelii</name>
    <dbReference type="NCBI Taxonomy" id="947919"/>
    <lineage>
        <taxon>Bacteria</taxon>
        <taxon>Pseudomonadati</taxon>
        <taxon>Thermodesulfobacteriota</taxon>
        <taxon>Desulfobacteria</taxon>
        <taxon>Desulfobacterales</taxon>
        <taxon>Desulfosarcinaceae</taxon>
        <taxon>Desulfosarcina</taxon>
    </lineage>
</organism>
<feature type="domain" description="AttH" evidence="2">
    <location>
        <begin position="54"/>
        <end position="232"/>
    </location>
</feature>
<sequence>MGISHHRSLLFWFLLLVVLAAGPAGTAEQGFVPVTGPCNFSFPDDHGPHPAYRTEWWYYTGNLTDEENHRFGFQLTFFRSGLRSPDQRRDWPQPASAWRSDQIYLAHAAVSDIHAGRHLQAERMARPVLSLAGAEQTDAAVTITVYDWQAVIRLDSHRLAARADDFGLALDLTAAKPPVAHGEEGYSRKGQSPERASCYYSFTRLQAQGELTVEGTRRRVKGSAWMDHEFSTAPLQPGIVGWDWFSLQLSDRTEVMLFLLRQPDGTVNPASSGTFVLPSGDARHLQAGDLQATPLAYWTSPHSGARYPIQWRLQIPSLELDLALTAGLEDQEMRTPHSTGVVYWEGSVRARGTRGQKAIEGLGYVELTGYAEPFDAPM</sequence>
<dbReference type="InterPro" id="IPR010791">
    <property type="entry name" value="AttH_dom"/>
</dbReference>
<name>A0A5K7Z5R4_9BACT</name>
<evidence type="ECO:0000313" key="4">
    <source>
        <dbReference type="Proteomes" id="UP000427769"/>
    </source>
</evidence>
<proteinExistence type="predicted"/>
<dbReference type="Proteomes" id="UP000427769">
    <property type="component" value="Chromosome"/>
</dbReference>
<dbReference type="OrthoDB" id="9770826at2"/>
<reference evidence="3 4" key="1">
    <citation type="submission" date="2019-11" db="EMBL/GenBank/DDBJ databases">
        <title>Comparative genomics of hydrocarbon-degrading Desulfosarcina strains.</title>
        <authorList>
            <person name="Watanabe M."/>
            <person name="Kojima H."/>
            <person name="Fukui M."/>
        </authorList>
    </citation>
    <scope>NUCLEOTIDE SEQUENCE [LARGE SCALE GENOMIC DNA]</scope>
    <source>
        <strain evidence="3 4">PP31</strain>
    </source>
</reference>
<evidence type="ECO:0000259" key="2">
    <source>
        <dbReference type="Pfam" id="PF07143"/>
    </source>
</evidence>
<gene>
    <name evidence="3" type="ORF">DSCW_34870</name>
</gene>
<feature type="signal peptide" evidence="1">
    <location>
        <begin position="1"/>
        <end position="26"/>
    </location>
</feature>
<dbReference type="AlphaFoldDB" id="A0A5K7Z5R4"/>
<dbReference type="Pfam" id="PF07143">
    <property type="entry name" value="CrtC"/>
    <property type="match status" value="1"/>
</dbReference>
<accession>A0A5K7Z5R4</accession>
<dbReference type="Gene3D" id="2.40.370.10">
    <property type="entry name" value="AttH-like domain"/>
    <property type="match status" value="2"/>
</dbReference>
<dbReference type="KEGG" id="dwd:DSCW_34870"/>
<protein>
    <submittedName>
        <fullName evidence="3">Carotenoid 1,2-hydratase</fullName>
    </submittedName>
</protein>
<feature type="chain" id="PRO_5024461598" evidence="1">
    <location>
        <begin position="27"/>
        <end position="378"/>
    </location>
</feature>
<keyword evidence="4" id="KW-1185">Reference proteome</keyword>
<keyword evidence="1" id="KW-0732">Signal</keyword>
<evidence type="ECO:0000256" key="1">
    <source>
        <dbReference type="SAM" id="SignalP"/>
    </source>
</evidence>
<dbReference type="Pfam" id="PF17186">
    <property type="entry name" value="Lipocalin_9"/>
    <property type="match status" value="1"/>
</dbReference>